<dbReference type="AlphaFoldDB" id="A0AA39P617"/>
<comment type="caution">
    <text evidence="1">The sequence shown here is derived from an EMBL/GenBank/DDBJ whole genome shotgun (WGS) entry which is preliminary data.</text>
</comment>
<name>A0AA39P617_9AGAR</name>
<reference evidence="1" key="1">
    <citation type="submission" date="2023-06" db="EMBL/GenBank/DDBJ databases">
        <authorList>
            <consortium name="Lawrence Berkeley National Laboratory"/>
            <person name="Ahrendt S."/>
            <person name="Sahu N."/>
            <person name="Indic B."/>
            <person name="Wong-Bajracharya J."/>
            <person name="Merenyi Z."/>
            <person name="Ke H.-M."/>
            <person name="Monk M."/>
            <person name="Kocsube S."/>
            <person name="Drula E."/>
            <person name="Lipzen A."/>
            <person name="Balint B."/>
            <person name="Henrissat B."/>
            <person name="Andreopoulos B."/>
            <person name="Martin F.M."/>
            <person name="Harder C.B."/>
            <person name="Rigling D."/>
            <person name="Ford K.L."/>
            <person name="Foster G.D."/>
            <person name="Pangilinan J."/>
            <person name="Papanicolaou A."/>
            <person name="Barry K."/>
            <person name="LaButti K."/>
            <person name="Viragh M."/>
            <person name="Koriabine M."/>
            <person name="Yan M."/>
            <person name="Riley R."/>
            <person name="Champramary S."/>
            <person name="Plett K.L."/>
            <person name="Tsai I.J."/>
            <person name="Slot J."/>
            <person name="Sipos G."/>
            <person name="Plett J."/>
            <person name="Nagy L.G."/>
            <person name="Grigoriev I.V."/>
        </authorList>
    </citation>
    <scope>NUCLEOTIDE SEQUENCE</scope>
    <source>
        <strain evidence="1">ICMP 16352</strain>
    </source>
</reference>
<organism evidence="1 2">
    <name type="scientific">Armillaria novae-zelandiae</name>
    <dbReference type="NCBI Taxonomy" id="153914"/>
    <lineage>
        <taxon>Eukaryota</taxon>
        <taxon>Fungi</taxon>
        <taxon>Dikarya</taxon>
        <taxon>Basidiomycota</taxon>
        <taxon>Agaricomycotina</taxon>
        <taxon>Agaricomycetes</taxon>
        <taxon>Agaricomycetidae</taxon>
        <taxon>Agaricales</taxon>
        <taxon>Marasmiineae</taxon>
        <taxon>Physalacriaceae</taxon>
        <taxon>Armillaria</taxon>
    </lineage>
</organism>
<dbReference type="Proteomes" id="UP001175227">
    <property type="component" value="Unassembled WGS sequence"/>
</dbReference>
<proteinExistence type="predicted"/>
<protein>
    <submittedName>
        <fullName evidence="1">Uncharacterized protein</fullName>
    </submittedName>
</protein>
<keyword evidence="2" id="KW-1185">Reference proteome</keyword>
<accession>A0AA39P617</accession>
<dbReference type="EMBL" id="JAUEPR010000014">
    <property type="protein sequence ID" value="KAK0478119.1"/>
    <property type="molecule type" value="Genomic_DNA"/>
</dbReference>
<dbReference type="Gene3D" id="2.60.120.650">
    <property type="entry name" value="Cupin"/>
    <property type="match status" value="1"/>
</dbReference>
<sequence length="342" mass="38905">MPNTTLQSALFHEVASHLEACKVTRSIGSDLLAAPFPAAALSWGLASVASAITPPHSDFGGSAVKIQTLTGRKIWFVISKCQEDKWGETWDSFLRDFQADSKVNSDVYQCEVVLVEPGTLWFQRLNTLPTVATESNSLVWGQHFFPASAIRSVIMGWVHTAFLSWAITNVEHKDMRVLLLHLMAYWKKVITAGGNIEEHDSHVPDIETREGLLDVYLYWDDLRFAFSQYWELVSWANKHLVLTGLNGREDVYEIHVVVKLSAQQFGQALLDYNMSVKDCPLYEALDSEDRFHRTWFRSDVMSAFDQTFGNELRQAQRKENRHSEDSLFWDVPFGISRAKGTL</sequence>
<dbReference type="SUPFAM" id="SSF51197">
    <property type="entry name" value="Clavaminate synthase-like"/>
    <property type="match status" value="1"/>
</dbReference>
<evidence type="ECO:0000313" key="2">
    <source>
        <dbReference type="Proteomes" id="UP001175227"/>
    </source>
</evidence>
<gene>
    <name evidence="1" type="ORF">IW261DRAFT_1565102</name>
</gene>
<evidence type="ECO:0000313" key="1">
    <source>
        <dbReference type="EMBL" id="KAK0478119.1"/>
    </source>
</evidence>